<dbReference type="GO" id="GO:0000105">
    <property type="term" value="P:L-histidine biosynthetic process"/>
    <property type="evidence" value="ECO:0007669"/>
    <property type="project" value="UniProtKB-KW"/>
</dbReference>
<name>A0AAU9RUH3_THLAR</name>
<comment type="subcellular location">
    <subcellularLocation>
        <location evidence="3">Plastid</location>
        <location evidence="3">Chloroplast</location>
    </subcellularLocation>
</comment>
<dbReference type="SUPFAM" id="SSF53850">
    <property type="entry name" value="Periplasmic binding protein-like II"/>
    <property type="match status" value="1"/>
</dbReference>
<dbReference type="AlphaFoldDB" id="A0AAU9RUH3"/>
<evidence type="ECO:0000313" key="17">
    <source>
        <dbReference type="EMBL" id="CAH2047200.1"/>
    </source>
</evidence>
<dbReference type="GO" id="GO:0003879">
    <property type="term" value="F:ATP phosphoribosyltransferase activity"/>
    <property type="evidence" value="ECO:0007669"/>
    <property type="project" value="UniProtKB-EC"/>
</dbReference>
<keyword evidence="11" id="KW-0809">Transit peptide</keyword>
<dbReference type="NCBIfam" id="TIGR03455">
    <property type="entry name" value="HisG_C-term"/>
    <property type="match status" value="1"/>
</dbReference>
<evidence type="ECO:0000259" key="15">
    <source>
        <dbReference type="Pfam" id="PF01634"/>
    </source>
</evidence>
<evidence type="ECO:0000256" key="7">
    <source>
        <dbReference type="ARBA" id="ARBA00022528"/>
    </source>
</evidence>
<evidence type="ECO:0000256" key="12">
    <source>
        <dbReference type="ARBA" id="ARBA00023102"/>
    </source>
</evidence>
<dbReference type="Pfam" id="PF01634">
    <property type="entry name" value="HisG"/>
    <property type="match status" value="1"/>
</dbReference>
<comment type="catalytic activity">
    <reaction evidence="1">
        <text>1-(5-phospho-beta-D-ribosyl)-ATP + diphosphate = 5-phospho-alpha-D-ribose 1-diphosphate + ATP</text>
        <dbReference type="Rhea" id="RHEA:18473"/>
        <dbReference type="ChEBI" id="CHEBI:30616"/>
        <dbReference type="ChEBI" id="CHEBI:33019"/>
        <dbReference type="ChEBI" id="CHEBI:58017"/>
        <dbReference type="ChEBI" id="CHEBI:73183"/>
        <dbReference type="EC" id="2.4.2.17"/>
    </reaction>
</comment>
<dbReference type="Pfam" id="PF08029">
    <property type="entry name" value="HisG_C"/>
    <property type="match status" value="1"/>
</dbReference>
<dbReference type="InterPro" id="IPR018198">
    <property type="entry name" value="ATP_PRibTrfase_CS"/>
</dbReference>
<dbReference type="GO" id="GO:0009507">
    <property type="term" value="C:chloroplast"/>
    <property type="evidence" value="ECO:0007669"/>
    <property type="project" value="UniProtKB-SubCell"/>
</dbReference>
<dbReference type="FunFam" id="3.40.190.10:FF:000118">
    <property type="entry name" value="ATP phosphoribosyltransferase 2, chloroplastic"/>
    <property type="match status" value="1"/>
</dbReference>
<feature type="region of interest" description="Disordered" evidence="14">
    <location>
        <begin position="1"/>
        <end position="24"/>
    </location>
</feature>
<evidence type="ECO:0000313" key="18">
    <source>
        <dbReference type="Proteomes" id="UP000836841"/>
    </source>
</evidence>
<keyword evidence="18" id="KW-1185">Reference proteome</keyword>
<dbReference type="EC" id="2.4.2.17" evidence="6"/>
<dbReference type="NCBIfam" id="TIGR00070">
    <property type="entry name" value="hisG"/>
    <property type="match status" value="1"/>
</dbReference>
<dbReference type="PANTHER" id="PTHR21403">
    <property type="entry name" value="ATP PHOSPHORIBOSYLTRANSFERASE ATP-PRTASE"/>
    <property type="match status" value="1"/>
</dbReference>
<keyword evidence="10" id="KW-0808">Transferase</keyword>
<protein>
    <recommendedName>
        <fullName evidence="6">ATP phosphoribosyltransferase</fullName>
        <ecNumber evidence="6">2.4.2.17</ecNumber>
    </recommendedName>
</protein>
<dbReference type="Gene3D" id="3.30.70.120">
    <property type="match status" value="1"/>
</dbReference>
<dbReference type="Proteomes" id="UP000836841">
    <property type="component" value="Chromosome 2"/>
</dbReference>
<evidence type="ECO:0000256" key="14">
    <source>
        <dbReference type="SAM" id="MobiDB-lite"/>
    </source>
</evidence>
<organism evidence="17 18">
    <name type="scientific">Thlaspi arvense</name>
    <name type="common">Field penny-cress</name>
    <dbReference type="NCBI Taxonomy" id="13288"/>
    <lineage>
        <taxon>Eukaryota</taxon>
        <taxon>Viridiplantae</taxon>
        <taxon>Streptophyta</taxon>
        <taxon>Embryophyta</taxon>
        <taxon>Tracheophyta</taxon>
        <taxon>Spermatophyta</taxon>
        <taxon>Magnoliopsida</taxon>
        <taxon>eudicotyledons</taxon>
        <taxon>Gunneridae</taxon>
        <taxon>Pentapetalae</taxon>
        <taxon>rosids</taxon>
        <taxon>malvids</taxon>
        <taxon>Brassicales</taxon>
        <taxon>Brassicaceae</taxon>
        <taxon>Thlaspideae</taxon>
        <taxon>Thlaspi</taxon>
    </lineage>
</organism>
<evidence type="ECO:0000256" key="1">
    <source>
        <dbReference type="ARBA" id="ARBA00000915"/>
    </source>
</evidence>
<feature type="compositionally biased region" description="Polar residues" evidence="14">
    <location>
        <begin position="1"/>
        <end position="12"/>
    </location>
</feature>
<dbReference type="PANTHER" id="PTHR21403:SF7">
    <property type="entry name" value="ATP PHOSPHORIBOSYLTRANSFERASE 1, CHLOROPLASTIC"/>
    <property type="match status" value="1"/>
</dbReference>
<accession>A0AAU9RUH3</accession>
<reference evidence="17 18" key="1">
    <citation type="submission" date="2022-03" db="EMBL/GenBank/DDBJ databases">
        <authorList>
            <person name="Nunn A."/>
            <person name="Chopra R."/>
            <person name="Nunn A."/>
            <person name="Contreras Garrido A."/>
        </authorList>
    </citation>
    <scope>NUCLEOTIDE SEQUENCE [LARGE SCALE GENOMIC DNA]</scope>
</reference>
<evidence type="ECO:0000259" key="16">
    <source>
        <dbReference type="Pfam" id="PF08029"/>
    </source>
</evidence>
<dbReference type="EMBL" id="OU466858">
    <property type="protein sequence ID" value="CAH2047200.1"/>
    <property type="molecule type" value="Genomic_DNA"/>
</dbReference>
<evidence type="ECO:0000256" key="2">
    <source>
        <dbReference type="ARBA" id="ARBA00001946"/>
    </source>
</evidence>
<feature type="domain" description="Histidine biosynthesis HisG C-terminal" evidence="16">
    <location>
        <begin position="272"/>
        <end position="356"/>
    </location>
</feature>
<keyword evidence="9" id="KW-0934">Plastid</keyword>
<dbReference type="GO" id="GO:0000287">
    <property type="term" value="F:magnesium ion binding"/>
    <property type="evidence" value="ECO:0007669"/>
    <property type="project" value="InterPro"/>
</dbReference>
<evidence type="ECO:0000256" key="10">
    <source>
        <dbReference type="ARBA" id="ARBA00022679"/>
    </source>
</evidence>
<dbReference type="InterPro" id="IPR013820">
    <property type="entry name" value="ATP_PRibTrfase_cat"/>
</dbReference>
<comment type="cofactor">
    <cofactor evidence="2">
        <name>Mg(2+)</name>
        <dbReference type="ChEBI" id="CHEBI:18420"/>
    </cofactor>
</comment>
<dbReference type="InterPro" id="IPR001348">
    <property type="entry name" value="ATP_PRibTrfase_HisG"/>
</dbReference>
<evidence type="ECO:0000256" key="9">
    <source>
        <dbReference type="ARBA" id="ARBA00022640"/>
    </source>
</evidence>
<gene>
    <name evidence="17" type="ORF">TAV2_LOCUS6625</name>
</gene>
<feature type="domain" description="ATP phosphoribosyltransferase catalytic" evidence="15">
    <location>
        <begin position="91"/>
        <end position="267"/>
    </location>
</feature>
<dbReference type="InterPro" id="IPR015867">
    <property type="entry name" value="N-reg_PII/ATP_PRibTrfase_C"/>
</dbReference>
<proteinExistence type="inferred from homology"/>
<comment type="pathway">
    <text evidence="4">Amino-acid biosynthesis; L-histidine biosynthesis; L-histidine from 5-phospho-alpha-D-ribose 1-diphosphate: step 1/9.</text>
</comment>
<dbReference type="InterPro" id="IPR011322">
    <property type="entry name" value="N-reg_PII-like_a/b"/>
</dbReference>
<evidence type="ECO:0000256" key="8">
    <source>
        <dbReference type="ARBA" id="ARBA00022605"/>
    </source>
</evidence>
<evidence type="ECO:0000256" key="5">
    <source>
        <dbReference type="ARBA" id="ARBA00007955"/>
    </source>
</evidence>
<evidence type="ECO:0000256" key="3">
    <source>
        <dbReference type="ARBA" id="ARBA00004229"/>
    </source>
</evidence>
<dbReference type="CDD" id="cd13593">
    <property type="entry name" value="PBP2_HisGL3"/>
    <property type="match status" value="1"/>
</dbReference>
<keyword evidence="12" id="KW-0368">Histidine biosynthesis</keyword>
<evidence type="ECO:0000256" key="13">
    <source>
        <dbReference type="ARBA" id="ARBA00059284"/>
    </source>
</evidence>
<comment type="similarity">
    <text evidence="5">Belongs to the ATP phosphoribosyltransferase family. Long subfamily.</text>
</comment>
<sequence length="375" mass="40461">MSILLPTNLQQCPSPSLSPSSPLFPPSPSTAFPVVGTHRRCLRLVTSCVSTVQSSVANGYAPSVVVERDQIRLGLPSKGRMAADSIDLLKRPKDIVRKLLSGDLDLGIVGLDTLSEYGQENGDLIIVHEALNFGDCHLSIAIPNYGIFENVNSLKELAQMPQWSEERPLRVATGFTYLGPKFMKENGIKHVTFSTADGALEAAPAMGIADAILDLVSSGTTLKENNLKEIEGGVVLESQAALVASRRALTERKGALNTVHEILERLEAHLKADGQFTVVANMRGNSAEEVAERVLSQPSLSGLQGPTISPVYCTQDGKVSIDYYAIVICVPKKALYDSVKQLRAVGGSGVLVSPLTYIFDEETPRWGQLLRNLKL</sequence>
<comment type="function">
    <text evidence="13">Catalyzes the condensation of ATP and 5-phosphoribose 1-diphosphate to form N'-(5'-phosphoribosyl)-ATP (PR-ATP).</text>
</comment>
<dbReference type="Gene3D" id="3.40.190.10">
    <property type="entry name" value="Periplasmic binding protein-like II"/>
    <property type="match status" value="2"/>
</dbReference>
<dbReference type="InterPro" id="IPR013115">
    <property type="entry name" value="HisG_C"/>
</dbReference>
<dbReference type="SUPFAM" id="SSF54913">
    <property type="entry name" value="GlnB-like"/>
    <property type="match status" value="1"/>
</dbReference>
<evidence type="ECO:0000256" key="6">
    <source>
        <dbReference type="ARBA" id="ARBA00011946"/>
    </source>
</evidence>
<dbReference type="PROSITE" id="PS01316">
    <property type="entry name" value="ATP_P_PHORIBOSYLTR"/>
    <property type="match status" value="1"/>
</dbReference>
<keyword evidence="7" id="KW-0150">Chloroplast</keyword>
<evidence type="ECO:0000256" key="4">
    <source>
        <dbReference type="ARBA" id="ARBA00004667"/>
    </source>
</evidence>
<evidence type="ECO:0000256" key="11">
    <source>
        <dbReference type="ARBA" id="ARBA00022946"/>
    </source>
</evidence>
<dbReference type="FunFam" id="3.30.70.120:FF:000007">
    <property type="entry name" value="ATP phosphoribosyltransferase, chloroplastic"/>
    <property type="match status" value="1"/>
</dbReference>
<keyword evidence="8" id="KW-0028">Amino-acid biosynthesis</keyword>